<dbReference type="STRING" id="590998.Celf_0066"/>
<dbReference type="Pfam" id="PF13454">
    <property type="entry name" value="NAD_binding_9"/>
    <property type="match status" value="1"/>
</dbReference>
<evidence type="ECO:0000313" key="3">
    <source>
        <dbReference type="Proteomes" id="UP000008460"/>
    </source>
</evidence>
<reference evidence="2 3" key="1">
    <citation type="submission" date="2011-04" db="EMBL/GenBank/DDBJ databases">
        <title>Complete sequence of Cellulomonas fimi ATCC 484.</title>
        <authorList>
            <consortium name="US DOE Joint Genome Institute"/>
            <person name="Lucas S."/>
            <person name="Han J."/>
            <person name="Lapidus A."/>
            <person name="Cheng J.-F."/>
            <person name="Goodwin L."/>
            <person name="Pitluck S."/>
            <person name="Peters L."/>
            <person name="Chertkov O."/>
            <person name="Detter J.C."/>
            <person name="Han C."/>
            <person name="Tapia R."/>
            <person name="Land M."/>
            <person name="Hauser L."/>
            <person name="Kyrpides N."/>
            <person name="Ivanova N."/>
            <person name="Ovchinnikova G."/>
            <person name="Pagani I."/>
            <person name="Mead D."/>
            <person name="Brumm P."/>
            <person name="Woyke T."/>
        </authorList>
    </citation>
    <scope>NUCLEOTIDE SEQUENCE [LARGE SCALE GENOMIC DNA]</scope>
    <source>
        <strain evidence="3">ATCC 484 / DSM 20113 / JCM 1341 / NBRC 15513 / NCIMB 8980 / NCTC 7547</strain>
    </source>
</reference>
<gene>
    <name evidence="2" type="ordered locus">Celf_0066</name>
</gene>
<dbReference type="PANTHER" id="PTHR40254">
    <property type="entry name" value="BLR0577 PROTEIN"/>
    <property type="match status" value="1"/>
</dbReference>
<dbReference type="PANTHER" id="PTHR40254:SF1">
    <property type="entry name" value="BLR0577 PROTEIN"/>
    <property type="match status" value="1"/>
</dbReference>
<proteinExistence type="predicted"/>
<organism evidence="2 3">
    <name type="scientific">Cellulomonas fimi (strain ATCC 484 / DSM 20113 / JCM 1341 / CCUG 24087 / LMG 16345 / NBRC 15513 / NCIMB 8980 / NCTC 7547 / NRS-133)</name>
    <dbReference type="NCBI Taxonomy" id="590998"/>
    <lineage>
        <taxon>Bacteria</taxon>
        <taxon>Bacillati</taxon>
        <taxon>Actinomycetota</taxon>
        <taxon>Actinomycetes</taxon>
        <taxon>Micrococcales</taxon>
        <taxon>Cellulomonadaceae</taxon>
        <taxon>Cellulomonas</taxon>
    </lineage>
</organism>
<dbReference type="KEGG" id="cfi:Celf_0066"/>
<dbReference type="HOGENOM" id="CLU_016297_0_0_11"/>
<evidence type="ECO:0000313" key="2">
    <source>
        <dbReference type="EMBL" id="AEE44217.1"/>
    </source>
</evidence>
<protein>
    <recommendedName>
        <fullName evidence="1">FAD-dependent urate hydroxylase HpyO/Asp monooxygenase CreE-like FAD/NAD(P)-binding domain-containing protein</fullName>
    </recommendedName>
</protein>
<evidence type="ECO:0000259" key="1">
    <source>
        <dbReference type="Pfam" id="PF13454"/>
    </source>
</evidence>
<dbReference type="SUPFAM" id="SSF51905">
    <property type="entry name" value="FAD/NAD(P)-binding domain"/>
    <property type="match status" value="1"/>
</dbReference>
<dbReference type="Proteomes" id="UP000008460">
    <property type="component" value="Chromosome"/>
</dbReference>
<keyword evidence="3" id="KW-1185">Reference proteome</keyword>
<dbReference type="eggNOG" id="COG4529">
    <property type="taxonomic scope" value="Bacteria"/>
</dbReference>
<feature type="domain" description="FAD-dependent urate hydroxylase HpyO/Asp monooxygenase CreE-like FAD/NAD(P)-binding" evidence="1">
    <location>
        <begin position="7"/>
        <end position="174"/>
    </location>
</feature>
<name>F4H3Z3_CELFA</name>
<sequence>MTPLRVAVVGCGPWGLVVLDTLLGRWRRTGSSLPPLEVTVVDPAADPGGGLYAQTPEHLLLNTPAGDVDIFGRPGPRPARARTFLEFVRARGYRVDEPDGPRSPGPDDYLPRAWLGDYLGWACTTLTSDLPDRVRVTHARTHVTRLDPGRDGVELTCSDGERRRADFAFVTVGVPAPRPQEVRPGPGETVVVAGMGLTAIDAVVSLTVGRGGRFEPAGEPGRLVYRPSGDEPVIHQFSRSGFFPLGRPAARLDTLAGWDATLPLAAAPEGSRSVDFRATVLPALLAKMAEAELWPDRTRAVQHAASPAVLSAAVDAPRATFASAQQYGSAVHDALAADVDECAHPTLPARRRGVESLKLLRDDVRRLCDFDRLTPESHAWFLRSVLPLFYRFTVGPPASRGRELLALREAGVLRHDLGPAPAVTAAGAGAVVTSTSLHTPTTVVTDHCVPGHLPAPTVDTLPAFLADGVRSGHVVLRRAGGREVGIAVDSRFHPIGPAGPLTTKVAYLGALTEGSRHFNFYVPSPGVRARAYLDAERCVDVLLDGLLVQAAGA</sequence>
<dbReference type="InterPro" id="IPR052189">
    <property type="entry name" value="L-asp_N-monooxygenase_NS-form"/>
</dbReference>
<dbReference type="RefSeq" id="WP_013769247.1">
    <property type="nucleotide sequence ID" value="NC_015514.1"/>
</dbReference>
<dbReference type="AlphaFoldDB" id="F4H3Z3"/>
<accession>F4H3Z3</accession>
<dbReference type="InterPro" id="IPR038732">
    <property type="entry name" value="HpyO/CreE_NAD-binding"/>
</dbReference>
<dbReference type="InterPro" id="IPR036188">
    <property type="entry name" value="FAD/NAD-bd_sf"/>
</dbReference>
<dbReference type="EMBL" id="CP002666">
    <property type="protein sequence ID" value="AEE44217.1"/>
    <property type="molecule type" value="Genomic_DNA"/>
</dbReference>
<dbReference type="Gene3D" id="3.50.50.60">
    <property type="entry name" value="FAD/NAD(P)-binding domain"/>
    <property type="match status" value="1"/>
</dbReference>